<dbReference type="RefSeq" id="WP_091232072.1">
    <property type="nucleotide sequence ID" value="NZ_FNBG01000017.1"/>
</dbReference>
<dbReference type="InterPro" id="IPR007344">
    <property type="entry name" value="GrpB/CoaE"/>
</dbReference>
<dbReference type="SUPFAM" id="SSF81301">
    <property type="entry name" value="Nucleotidyltransferase"/>
    <property type="match status" value="1"/>
</dbReference>
<keyword evidence="2" id="KW-1185">Reference proteome</keyword>
<dbReference type="STRING" id="670482.SAMN04488542_11795"/>
<reference evidence="1 2" key="1">
    <citation type="submission" date="2016-10" db="EMBL/GenBank/DDBJ databases">
        <authorList>
            <person name="de Groot N.N."/>
        </authorList>
    </citation>
    <scope>NUCLEOTIDE SEQUENCE [LARGE SCALE GENOMIC DNA]</scope>
    <source>
        <strain evidence="1 2">DSM 28129</strain>
    </source>
</reference>
<dbReference type="InterPro" id="IPR043519">
    <property type="entry name" value="NT_sf"/>
</dbReference>
<dbReference type="Proteomes" id="UP000198972">
    <property type="component" value="Unassembled WGS sequence"/>
</dbReference>
<dbReference type="Gene3D" id="3.30.460.10">
    <property type="entry name" value="Beta Polymerase, domain 2"/>
    <property type="match status" value="1"/>
</dbReference>
<dbReference type="PANTHER" id="PTHR34822:SF1">
    <property type="entry name" value="GRPB FAMILY PROTEIN"/>
    <property type="match status" value="1"/>
</dbReference>
<evidence type="ECO:0000313" key="2">
    <source>
        <dbReference type="Proteomes" id="UP000198972"/>
    </source>
</evidence>
<dbReference type="AlphaFoldDB" id="A0A1G7P3C1"/>
<dbReference type="PANTHER" id="PTHR34822">
    <property type="entry name" value="GRPB DOMAIN PROTEIN (AFU_ORTHOLOGUE AFUA_1G01530)"/>
    <property type="match status" value="1"/>
</dbReference>
<dbReference type="Pfam" id="PF04229">
    <property type="entry name" value="GrpB"/>
    <property type="match status" value="1"/>
</dbReference>
<protein>
    <submittedName>
        <fullName evidence="1">GrpB domain, predicted nucleotidyltransferase, UPF0157 family</fullName>
    </submittedName>
</protein>
<sequence length="181" mass="21442">MKDVIIIEPYNEKWSVMFEELRSQILNVIGNYIVRMDHIGSTAVVGLAAKPIIDIQISVLNLANIEEVKNGLESLGFIYRQDNPDLTKRYFRESEGMRRTHIHVRESGSWSEQFNLLFRDYLRKHENERNEYAQVKHDLAKQYGNRRELYVEGKTEIVWNIMQKANRWSQEIGWKLDKSNV</sequence>
<keyword evidence="1" id="KW-0808">Transferase</keyword>
<proteinExistence type="predicted"/>
<gene>
    <name evidence="1" type="ORF">SAMN04488542_11795</name>
</gene>
<organism evidence="1 2">
    <name type="scientific">Fontibacillus panacisegetis</name>
    <dbReference type="NCBI Taxonomy" id="670482"/>
    <lineage>
        <taxon>Bacteria</taxon>
        <taxon>Bacillati</taxon>
        <taxon>Bacillota</taxon>
        <taxon>Bacilli</taxon>
        <taxon>Bacillales</taxon>
        <taxon>Paenibacillaceae</taxon>
        <taxon>Fontibacillus</taxon>
    </lineage>
</organism>
<name>A0A1G7P3C1_9BACL</name>
<dbReference type="OrthoDB" id="9799092at2"/>
<accession>A0A1G7P3C1</accession>
<dbReference type="EMBL" id="FNBG01000017">
    <property type="protein sequence ID" value="SDF80607.1"/>
    <property type="molecule type" value="Genomic_DNA"/>
</dbReference>
<evidence type="ECO:0000313" key="1">
    <source>
        <dbReference type="EMBL" id="SDF80607.1"/>
    </source>
</evidence>
<dbReference type="GO" id="GO:0016740">
    <property type="term" value="F:transferase activity"/>
    <property type="evidence" value="ECO:0007669"/>
    <property type="project" value="UniProtKB-KW"/>
</dbReference>